<feature type="domain" description="Phosducin" evidence="4">
    <location>
        <begin position="50"/>
        <end position="271"/>
    </location>
</feature>
<dbReference type="InterPro" id="IPR051499">
    <property type="entry name" value="Phosducin-like_reg"/>
</dbReference>
<protein>
    <submittedName>
        <fullName evidence="5">Phosducin-like protein</fullName>
    </submittedName>
</protein>
<comment type="caution">
    <text evidence="5">The sequence shown here is derived from an EMBL/GenBank/DDBJ whole genome shotgun (WGS) entry which is preliminary data.</text>
</comment>
<reference evidence="5 6" key="1">
    <citation type="submission" date="2016-03" db="EMBL/GenBank/DDBJ databases">
        <title>Choanephora cucurbitarum.</title>
        <authorList>
            <person name="Min B."/>
            <person name="Park H."/>
            <person name="Park J.-H."/>
            <person name="Shin H.-D."/>
            <person name="Choi I.-G."/>
        </authorList>
    </citation>
    <scope>NUCLEOTIDE SEQUENCE [LARGE SCALE GENOMIC DNA]</scope>
    <source>
        <strain evidence="5 6">KUS-F28377</strain>
    </source>
</reference>
<dbReference type="PANTHER" id="PTHR46052:SF1">
    <property type="entry name" value="PHOSDUCIN-LIKE PROTEIN"/>
    <property type="match status" value="1"/>
</dbReference>
<evidence type="ECO:0000256" key="2">
    <source>
        <dbReference type="ARBA" id="ARBA00022553"/>
    </source>
</evidence>
<accession>A0A1C7NH83</accession>
<dbReference type="STRING" id="101091.A0A1C7NH83"/>
<keyword evidence="6" id="KW-1185">Reference proteome</keyword>
<evidence type="ECO:0000259" key="4">
    <source>
        <dbReference type="Pfam" id="PF02114"/>
    </source>
</evidence>
<dbReference type="OrthoDB" id="70588at2759"/>
<comment type="similarity">
    <text evidence="1">Belongs to the phosducin family.</text>
</comment>
<keyword evidence="2" id="KW-0597">Phosphoprotein</keyword>
<dbReference type="SUPFAM" id="SSF52833">
    <property type="entry name" value="Thioredoxin-like"/>
    <property type="match status" value="1"/>
</dbReference>
<gene>
    <name evidence="5" type="ORF">A0J61_03586</name>
</gene>
<dbReference type="InterPro" id="IPR023196">
    <property type="entry name" value="Phosducin_N_dom_sf"/>
</dbReference>
<evidence type="ECO:0000313" key="5">
    <source>
        <dbReference type="EMBL" id="OBZ88358.1"/>
    </source>
</evidence>
<dbReference type="Proteomes" id="UP000093000">
    <property type="component" value="Unassembled WGS sequence"/>
</dbReference>
<name>A0A1C7NH83_9FUNG</name>
<feature type="compositionally biased region" description="Polar residues" evidence="3">
    <location>
        <begin position="40"/>
        <end position="52"/>
    </location>
</feature>
<dbReference type="Pfam" id="PF02114">
    <property type="entry name" value="Phosducin"/>
    <property type="match status" value="1"/>
</dbReference>
<feature type="compositionally biased region" description="Acidic residues" evidence="3">
    <location>
        <begin position="26"/>
        <end position="35"/>
    </location>
</feature>
<dbReference type="Gene3D" id="1.10.168.10">
    <property type="entry name" value="Phosducin, domain 2"/>
    <property type="match status" value="1"/>
</dbReference>
<proteinExistence type="inferred from homology"/>
<dbReference type="InterPro" id="IPR036249">
    <property type="entry name" value="Thioredoxin-like_sf"/>
</dbReference>
<feature type="region of interest" description="Disordered" evidence="3">
    <location>
        <begin position="1"/>
        <end position="62"/>
    </location>
</feature>
<evidence type="ECO:0000313" key="6">
    <source>
        <dbReference type="Proteomes" id="UP000093000"/>
    </source>
</evidence>
<evidence type="ECO:0000256" key="3">
    <source>
        <dbReference type="SAM" id="MobiDB-lite"/>
    </source>
</evidence>
<evidence type="ECO:0000256" key="1">
    <source>
        <dbReference type="ARBA" id="ARBA00009686"/>
    </source>
</evidence>
<dbReference type="EMBL" id="LUGH01000157">
    <property type="protein sequence ID" value="OBZ88358.1"/>
    <property type="molecule type" value="Genomic_DNA"/>
</dbReference>
<organism evidence="5 6">
    <name type="scientific">Choanephora cucurbitarum</name>
    <dbReference type="NCBI Taxonomy" id="101091"/>
    <lineage>
        <taxon>Eukaryota</taxon>
        <taxon>Fungi</taxon>
        <taxon>Fungi incertae sedis</taxon>
        <taxon>Mucoromycota</taxon>
        <taxon>Mucoromycotina</taxon>
        <taxon>Mucoromycetes</taxon>
        <taxon>Mucorales</taxon>
        <taxon>Mucorineae</taxon>
        <taxon>Choanephoraceae</taxon>
        <taxon>Choanephoroideae</taxon>
        <taxon>Choanephora</taxon>
    </lineage>
</organism>
<dbReference type="AlphaFoldDB" id="A0A1C7NH83"/>
<dbReference type="GO" id="GO:0008277">
    <property type="term" value="P:regulation of G protein-coupled receptor signaling pathway"/>
    <property type="evidence" value="ECO:0007669"/>
    <property type="project" value="InterPro"/>
</dbReference>
<dbReference type="Gene3D" id="3.40.30.10">
    <property type="entry name" value="Glutaredoxin"/>
    <property type="match status" value="1"/>
</dbReference>
<dbReference type="PRINTS" id="PR00677">
    <property type="entry name" value="PHOSDUCIN"/>
</dbReference>
<sequence>MEDALWAQLQNTSIEDIKEVTRAEPETDSENEEQDDHSNDLISQSERTTGPQTGPKGVKADHDYQQQMKLASAAKARAEYNARMLAKAPTTTTYAQDQEELLILQSAQEKEEEYDEEEQAALRKYREQRLKELKLGNHSIRKQQKLFGSVSTIDADDYAQEIDHEWKTVPVIVHIYDLQLPTCLQLDDYLRQLAQKYTLAKFIRISAEELDFDLVGSPTILAYQGGSLVSNLVRFVDHVGSRFDVDTVEDALLRYGALSENDLYDIPKSNEDSDEEED</sequence>
<dbReference type="InterPro" id="IPR001200">
    <property type="entry name" value="Phosducin"/>
</dbReference>
<dbReference type="InParanoid" id="A0A1C7NH83"/>
<feature type="compositionally biased region" description="Basic and acidic residues" evidence="3">
    <location>
        <begin position="15"/>
        <end position="25"/>
    </location>
</feature>
<dbReference type="InterPro" id="IPR024253">
    <property type="entry name" value="Phosducin_thioredoxin-like_dom"/>
</dbReference>
<dbReference type="PANTHER" id="PTHR46052">
    <property type="entry name" value="PHOSDUCIN-LIKE PROTEIN"/>
    <property type="match status" value="1"/>
</dbReference>